<organism evidence="1 2">
    <name type="scientific">Durusdinium trenchii</name>
    <dbReference type="NCBI Taxonomy" id="1381693"/>
    <lineage>
        <taxon>Eukaryota</taxon>
        <taxon>Sar</taxon>
        <taxon>Alveolata</taxon>
        <taxon>Dinophyceae</taxon>
        <taxon>Suessiales</taxon>
        <taxon>Symbiodiniaceae</taxon>
        <taxon>Durusdinium</taxon>
    </lineage>
</organism>
<dbReference type="EMBL" id="CAXAMM010039918">
    <property type="protein sequence ID" value="CAK9090015.1"/>
    <property type="molecule type" value="Genomic_DNA"/>
</dbReference>
<comment type="caution">
    <text evidence="1">The sequence shown here is derived from an EMBL/GenBank/DDBJ whole genome shotgun (WGS) entry which is preliminary data.</text>
</comment>
<reference evidence="1 2" key="1">
    <citation type="submission" date="2024-02" db="EMBL/GenBank/DDBJ databases">
        <authorList>
            <person name="Chen Y."/>
            <person name="Shah S."/>
            <person name="Dougan E. K."/>
            <person name="Thang M."/>
            <person name="Chan C."/>
        </authorList>
    </citation>
    <scope>NUCLEOTIDE SEQUENCE [LARGE SCALE GENOMIC DNA]</scope>
</reference>
<dbReference type="Proteomes" id="UP001642464">
    <property type="component" value="Unassembled WGS sequence"/>
</dbReference>
<protein>
    <submittedName>
        <fullName evidence="1">Uncharacterized protein</fullName>
    </submittedName>
</protein>
<name>A0ABP0QP23_9DINO</name>
<accession>A0ABP0QP23</accession>
<keyword evidence="2" id="KW-1185">Reference proteome</keyword>
<evidence type="ECO:0000313" key="2">
    <source>
        <dbReference type="Proteomes" id="UP001642464"/>
    </source>
</evidence>
<sequence length="92" mass="9869">MAMAAVTPGALGLSDVAGRLMRVALVGLGEAFKEEFWRVTAHGELIGNGHFGLRLRWPVWSFGCWMALASPSCCAAAAPAWPCALAQRRRGR</sequence>
<gene>
    <name evidence="1" type="ORF">SCF082_LOCUS42466</name>
</gene>
<evidence type="ECO:0000313" key="1">
    <source>
        <dbReference type="EMBL" id="CAK9090015.1"/>
    </source>
</evidence>
<proteinExistence type="predicted"/>